<protein>
    <submittedName>
        <fullName evidence="2">Uncharacterized protein</fullName>
    </submittedName>
</protein>
<name>R5U9J3_MEDGN</name>
<gene>
    <name evidence="2" type="ORF">BN481_00672</name>
</gene>
<proteinExistence type="predicted"/>
<sequence>MQTPVFTADIGTSGMIKQISLTAKENASALSDEQATLIINDIRSAAHQYYTDESCMQKYLWYGYLLDYKYDDADTRSNLGRSLYQSIKNVYCQTDTAESNTTVSTLEQIDASFAKMDEEAAALAAQQAQEEARKQAEIQAQQEAQRQAELQAQQEAEAARIAAEQQAAAQQTQQPQEASVWLSATGSKYHSVPDCGNMNPNNARQVSLSEAQSMGYEPCKRCH</sequence>
<comment type="caution">
    <text evidence="2">The sequence shown here is derived from an EMBL/GenBank/DDBJ whole genome shotgun (WGS) entry which is preliminary data.</text>
</comment>
<dbReference type="EMBL" id="CBAL010000101">
    <property type="protein sequence ID" value="CCZ67846.1"/>
    <property type="molecule type" value="Genomic_DNA"/>
</dbReference>
<accession>R5U9J3</accession>
<dbReference type="AlphaFoldDB" id="R5U9J3"/>
<dbReference type="Proteomes" id="UP000018114">
    <property type="component" value="Unassembled WGS sequence"/>
</dbReference>
<reference evidence="2" key="1">
    <citation type="submission" date="2012-11" db="EMBL/GenBank/DDBJ databases">
        <title>Dependencies among metagenomic species, viruses, plasmids and units of genetic variation.</title>
        <authorList>
            <person name="Nielsen H.B."/>
            <person name="Almeida M."/>
            <person name="Juncker A.S."/>
            <person name="Rasmussen S."/>
            <person name="Li J."/>
            <person name="Sunagawa S."/>
            <person name="Plichta D."/>
            <person name="Gautier L."/>
            <person name="Le Chatelier E."/>
            <person name="Peletier E."/>
            <person name="Bonde I."/>
            <person name="Nielsen T."/>
            <person name="Manichanh C."/>
            <person name="Arumugam M."/>
            <person name="Batto J."/>
            <person name="Santos M.B.Q.D."/>
            <person name="Blom N."/>
            <person name="Borruel N."/>
            <person name="Burgdorf K.S."/>
            <person name="Boumezbeur F."/>
            <person name="Casellas F."/>
            <person name="Dore J."/>
            <person name="Guarner F."/>
            <person name="Hansen T."/>
            <person name="Hildebrand F."/>
            <person name="Kaas R.S."/>
            <person name="Kennedy S."/>
            <person name="Kristiansen K."/>
            <person name="Kultima J.R."/>
            <person name="Leonard P."/>
            <person name="Levenez F."/>
            <person name="Lund O."/>
            <person name="Moumen B."/>
            <person name="Le Paslier D."/>
            <person name="Pons N."/>
            <person name="Pedersen O."/>
            <person name="Prifti E."/>
            <person name="Qin J."/>
            <person name="Raes J."/>
            <person name="Tap J."/>
            <person name="Tims S."/>
            <person name="Ussery D.W."/>
            <person name="Yamada T."/>
            <person name="MetaHit consortium"/>
            <person name="Renault P."/>
            <person name="Sicheritz-Ponten T."/>
            <person name="Bork P."/>
            <person name="Wang J."/>
            <person name="Brunak S."/>
            <person name="Ehrlich S.D."/>
        </authorList>
    </citation>
    <scope>NUCLEOTIDE SEQUENCE [LARGE SCALE GENOMIC DNA]</scope>
</reference>
<evidence type="ECO:0000313" key="3">
    <source>
        <dbReference type="Proteomes" id="UP000018114"/>
    </source>
</evidence>
<keyword evidence="1" id="KW-0175">Coiled coil</keyword>
<evidence type="ECO:0000256" key="1">
    <source>
        <dbReference type="SAM" id="Coils"/>
    </source>
</evidence>
<feature type="coiled-coil region" evidence="1">
    <location>
        <begin position="125"/>
        <end position="173"/>
    </location>
</feature>
<organism evidence="2 3">
    <name type="scientific">Mediterraneibacter gnavus CAG:126</name>
    <dbReference type="NCBI Taxonomy" id="1263106"/>
    <lineage>
        <taxon>Bacteria</taxon>
        <taxon>Bacillati</taxon>
        <taxon>Bacillota</taxon>
        <taxon>Clostridia</taxon>
        <taxon>Lachnospirales</taxon>
        <taxon>Lachnospiraceae</taxon>
        <taxon>Mediterraneibacter</taxon>
    </lineage>
</organism>
<evidence type="ECO:0000313" key="2">
    <source>
        <dbReference type="EMBL" id="CCZ67846.1"/>
    </source>
</evidence>